<accession>A0A3D4VAP6</accession>
<keyword evidence="2" id="KW-0121">Carboxypeptidase</keyword>
<keyword evidence="2" id="KW-0645">Protease</keyword>
<name>A0A3D4VAP6_9BACT</name>
<evidence type="ECO:0000256" key="1">
    <source>
        <dbReference type="SAM" id="SignalP"/>
    </source>
</evidence>
<reference evidence="2 3" key="1">
    <citation type="journal article" date="2018" name="Nat. Biotechnol.">
        <title>A standardized bacterial taxonomy based on genome phylogeny substantially revises the tree of life.</title>
        <authorList>
            <person name="Parks D.H."/>
            <person name="Chuvochina M."/>
            <person name="Waite D.W."/>
            <person name="Rinke C."/>
            <person name="Skarshewski A."/>
            <person name="Chaumeil P.A."/>
            <person name="Hugenholtz P."/>
        </authorList>
    </citation>
    <scope>NUCLEOTIDE SEQUENCE [LARGE SCALE GENOMIC DNA]</scope>
    <source>
        <strain evidence="2">UBA8844</strain>
    </source>
</reference>
<proteinExistence type="predicted"/>
<dbReference type="InterPro" id="IPR008969">
    <property type="entry name" value="CarboxyPept-like_regulatory"/>
</dbReference>
<gene>
    <name evidence="2" type="ORF">DGD08_11990</name>
</gene>
<dbReference type="GO" id="GO:0004180">
    <property type="term" value="F:carboxypeptidase activity"/>
    <property type="evidence" value="ECO:0007669"/>
    <property type="project" value="UniProtKB-KW"/>
</dbReference>
<dbReference type="Proteomes" id="UP000264071">
    <property type="component" value="Unassembled WGS sequence"/>
</dbReference>
<comment type="caution">
    <text evidence="2">The sequence shown here is derived from an EMBL/GenBank/DDBJ whole genome shotgun (WGS) entry which is preliminary data.</text>
</comment>
<keyword evidence="2" id="KW-0378">Hydrolase</keyword>
<protein>
    <submittedName>
        <fullName evidence="2">Carboxypeptidase-like regulatory domain-containing protein</fullName>
    </submittedName>
</protein>
<feature type="chain" id="PRO_5017607409" evidence="1">
    <location>
        <begin position="30"/>
        <end position="272"/>
    </location>
</feature>
<dbReference type="EMBL" id="DPIY01000010">
    <property type="protein sequence ID" value="HCT57914.1"/>
    <property type="molecule type" value="Genomic_DNA"/>
</dbReference>
<dbReference type="SUPFAM" id="SSF49464">
    <property type="entry name" value="Carboxypeptidase regulatory domain-like"/>
    <property type="match status" value="1"/>
</dbReference>
<evidence type="ECO:0000313" key="2">
    <source>
        <dbReference type="EMBL" id="HCT57914.1"/>
    </source>
</evidence>
<dbReference type="AlphaFoldDB" id="A0A3D4VAP6"/>
<sequence>MILRSVLKVLVLTAGISAFSVLVASPASAQETRVSGVVQVSTTQRPLAGAEILVAGTALQARTDSLGRFELVPVKPGRVQLVVRSLGHREHLRELEVPVHGVEGLVVLLEPITELQRVETRADPLAGKPNLRAFEERKKFGTGRFLDSTQLGYPDPLLWNTLLTQRIPGLRQIAVGSKRVYASSRGAVSINQMPRGDMIDRGNRAPVACYIAIIVDGIRLYSSGPDETLLDINRMGLGRVLAAEYYSVSQLPPEFNRSGTAPCGTLVLWTQY</sequence>
<keyword evidence="1" id="KW-0732">Signal</keyword>
<dbReference type="Gene3D" id="2.60.40.1120">
    <property type="entry name" value="Carboxypeptidase-like, regulatory domain"/>
    <property type="match status" value="1"/>
</dbReference>
<feature type="signal peptide" evidence="1">
    <location>
        <begin position="1"/>
        <end position="29"/>
    </location>
</feature>
<organism evidence="2 3">
    <name type="scientific">Gemmatimonas aurantiaca</name>
    <dbReference type="NCBI Taxonomy" id="173480"/>
    <lineage>
        <taxon>Bacteria</taxon>
        <taxon>Pseudomonadati</taxon>
        <taxon>Gemmatimonadota</taxon>
        <taxon>Gemmatimonadia</taxon>
        <taxon>Gemmatimonadales</taxon>
        <taxon>Gemmatimonadaceae</taxon>
        <taxon>Gemmatimonas</taxon>
    </lineage>
</organism>
<evidence type="ECO:0000313" key="3">
    <source>
        <dbReference type="Proteomes" id="UP000264071"/>
    </source>
</evidence>
<dbReference type="Pfam" id="PF13620">
    <property type="entry name" value="CarboxypepD_reg"/>
    <property type="match status" value="1"/>
</dbReference>